<keyword evidence="4" id="KW-0804">Transcription</keyword>
<dbReference type="InterPro" id="IPR051711">
    <property type="entry name" value="Stress_Response_Reg"/>
</dbReference>
<dbReference type="Proteomes" id="UP000184546">
    <property type="component" value="Unassembled WGS sequence"/>
</dbReference>
<evidence type="ECO:0000259" key="7">
    <source>
        <dbReference type="SMART" id="SM00906"/>
    </source>
</evidence>
<feature type="region of interest" description="Disordered" evidence="6">
    <location>
        <begin position="1"/>
        <end position="20"/>
    </location>
</feature>
<dbReference type="GO" id="GO:0045944">
    <property type="term" value="P:positive regulation of transcription by RNA polymerase II"/>
    <property type="evidence" value="ECO:0007669"/>
    <property type="project" value="TreeGrafter"/>
</dbReference>
<dbReference type="GO" id="GO:0005634">
    <property type="term" value="C:nucleus"/>
    <property type="evidence" value="ECO:0007669"/>
    <property type="project" value="UniProtKB-SubCell"/>
</dbReference>
<proteinExistence type="predicted"/>
<keyword evidence="9" id="KW-1185">Reference proteome</keyword>
<dbReference type="GO" id="GO:0008270">
    <property type="term" value="F:zinc ion binding"/>
    <property type="evidence" value="ECO:0007669"/>
    <property type="project" value="InterPro"/>
</dbReference>
<keyword evidence="2" id="KW-0805">Transcription regulation</keyword>
<feature type="domain" description="Xylanolytic transcriptional activator regulatory" evidence="7">
    <location>
        <begin position="164"/>
        <end position="236"/>
    </location>
</feature>
<sequence>MYQSQQRGVDDGKESSAVSPQIPAAEDIGAEISESLPSKEVAYVLLRHALEDACALQKFVHEPSFYMMVELIYSTPPEVLRQKYPHSLALLFAALALGSHFSRGLSPSGSLSQDSFTANFIGGPNYLRLALRLFDPVEDHSIISLQSLCFIAIFFQSSGQLEQCHTYTGLALRSAVALGLHRPEIDAHDLVKRETQKRVFWTIWRLDIYSNSFLDIPSLLSINDVYQPYAEPIMEDYGRGESDADPGKDTNAVTTGINMHIALTAIMPAVMRHRKVFQSLTAGSASDVEGLIQRSGMRSIETKLKEWFQTLPSELRPGSQRSLQTERIRQLLRIAYAYVQMALYEPLLELAPRNAECDIDPSVLSYLKLYFTVTRNLVSTGYSIHRMNVMNYSARATMVSTTYAAIMSLTVFMLKIPAPSATKGVVLQEAFEGKTIIEELAPRSSLATEFLQKLNVTMSQFQNMIRPPLNIQSPWPSYTPNMAVIREPGWSDELQPRKSCTEPAPVFSFPRQGPSMYEPNLSLDLIQDPCISEQSLPVFMLPLWQNLEDFDPMAIIGYPLTDVDAQP</sequence>
<dbReference type="OrthoDB" id="422427at2759"/>
<evidence type="ECO:0000313" key="9">
    <source>
        <dbReference type="Proteomes" id="UP000184546"/>
    </source>
</evidence>
<comment type="subcellular location">
    <subcellularLocation>
        <location evidence="1">Nucleus</location>
    </subcellularLocation>
</comment>
<evidence type="ECO:0000256" key="1">
    <source>
        <dbReference type="ARBA" id="ARBA00004123"/>
    </source>
</evidence>
<evidence type="ECO:0000256" key="3">
    <source>
        <dbReference type="ARBA" id="ARBA00023125"/>
    </source>
</evidence>
<accession>A0A1L9WEV5</accession>
<evidence type="ECO:0000256" key="5">
    <source>
        <dbReference type="ARBA" id="ARBA00023242"/>
    </source>
</evidence>
<dbReference type="VEuPathDB" id="FungiDB:ASPACDRAFT_65076"/>
<organism evidence="8 9">
    <name type="scientific">Aspergillus aculeatus (strain ATCC 16872 / CBS 172.66 / WB 5094)</name>
    <dbReference type="NCBI Taxonomy" id="690307"/>
    <lineage>
        <taxon>Eukaryota</taxon>
        <taxon>Fungi</taxon>
        <taxon>Dikarya</taxon>
        <taxon>Ascomycota</taxon>
        <taxon>Pezizomycotina</taxon>
        <taxon>Eurotiomycetes</taxon>
        <taxon>Eurotiomycetidae</taxon>
        <taxon>Eurotiales</taxon>
        <taxon>Aspergillaceae</taxon>
        <taxon>Aspergillus</taxon>
        <taxon>Aspergillus subgen. Circumdati</taxon>
    </lineage>
</organism>
<name>A0A1L9WEV5_ASPA1</name>
<reference evidence="9" key="1">
    <citation type="journal article" date="2017" name="Genome Biol.">
        <title>Comparative genomics reveals high biological diversity and specific adaptations in the industrially and medically important fungal genus Aspergillus.</title>
        <authorList>
            <person name="de Vries R.P."/>
            <person name="Riley R."/>
            <person name="Wiebenga A."/>
            <person name="Aguilar-Osorio G."/>
            <person name="Amillis S."/>
            <person name="Uchima C.A."/>
            <person name="Anderluh G."/>
            <person name="Asadollahi M."/>
            <person name="Askin M."/>
            <person name="Barry K."/>
            <person name="Battaglia E."/>
            <person name="Bayram O."/>
            <person name="Benocci T."/>
            <person name="Braus-Stromeyer S.A."/>
            <person name="Caldana C."/>
            <person name="Canovas D."/>
            <person name="Cerqueira G.C."/>
            <person name="Chen F."/>
            <person name="Chen W."/>
            <person name="Choi C."/>
            <person name="Clum A."/>
            <person name="Dos Santos R.A."/>
            <person name="Damasio A.R."/>
            <person name="Diallinas G."/>
            <person name="Emri T."/>
            <person name="Fekete E."/>
            <person name="Flipphi M."/>
            <person name="Freyberg S."/>
            <person name="Gallo A."/>
            <person name="Gournas C."/>
            <person name="Habgood R."/>
            <person name="Hainaut M."/>
            <person name="Harispe M.L."/>
            <person name="Henrissat B."/>
            <person name="Hilden K.S."/>
            <person name="Hope R."/>
            <person name="Hossain A."/>
            <person name="Karabika E."/>
            <person name="Karaffa L."/>
            <person name="Karanyi Z."/>
            <person name="Krasevec N."/>
            <person name="Kuo A."/>
            <person name="Kusch H."/>
            <person name="LaButti K."/>
            <person name="Lagendijk E.L."/>
            <person name="Lapidus A."/>
            <person name="Levasseur A."/>
            <person name="Lindquist E."/>
            <person name="Lipzen A."/>
            <person name="Logrieco A.F."/>
            <person name="MacCabe A."/>
            <person name="Maekelae M.R."/>
            <person name="Malavazi I."/>
            <person name="Melin P."/>
            <person name="Meyer V."/>
            <person name="Mielnichuk N."/>
            <person name="Miskei M."/>
            <person name="Molnar A.P."/>
            <person name="Mule G."/>
            <person name="Ngan C.Y."/>
            <person name="Orejas M."/>
            <person name="Orosz E."/>
            <person name="Ouedraogo J.P."/>
            <person name="Overkamp K.M."/>
            <person name="Park H.-S."/>
            <person name="Perrone G."/>
            <person name="Piumi F."/>
            <person name="Punt P.J."/>
            <person name="Ram A.F."/>
            <person name="Ramon A."/>
            <person name="Rauscher S."/>
            <person name="Record E."/>
            <person name="Riano-Pachon D.M."/>
            <person name="Robert V."/>
            <person name="Roehrig J."/>
            <person name="Ruller R."/>
            <person name="Salamov A."/>
            <person name="Salih N.S."/>
            <person name="Samson R.A."/>
            <person name="Sandor E."/>
            <person name="Sanguinetti M."/>
            <person name="Schuetze T."/>
            <person name="Sepcic K."/>
            <person name="Shelest E."/>
            <person name="Sherlock G."/>
            <person name="Sophianopoulou V."/>
            <person name="Squina F.M."/>
            <person name="Sun H."/>
            <person name="Susca A."/>
            <person name="Todd R.B."/>
            <person name="Tsang A."/>
            <person name="Unkles S.E."/>
            <person name="van de Wiele N."/>
            <person name="van Rossen-Uffink D."/>
            <person name="Oliveira J.V."/>
            <person name="Vesth T.C."/>
            <person name="Visser J."/>
            <person name="Yu J.-H."/>
            <person name="Zhou M."/>
            <person name="Andersen M.R."/>
            <person name="Archer D.B."/>
            <person name="Baker S.E."/>
            <person name="Benoit I."/>
            <person name="Brakhage A.A."/>
            <person name="Braus G.H."/>
            <person name="Fischer R."/>
            <person name="Frisvad J.C."/>
            <person name="Goldman G.H."/>
            <person name="Houbraken J."/>
            <person name="Oakley B."/>
            <person name="Pocsi I."/>
            <person name="Scazzocchio C."/>
            <person name="Seiboth B."/>
            <person name="vanKuyk P.A."/>
            <person name="Wortman J."/>
            <person name="Dyer P.S."/>
            <person name="Grigoriev I.V."/>
        </authorList>
    </citation>
    <scope>NUCLEOTIDE SEQUENCE [LARGE SCALE GENOMIC DNA]</scope>
    <source>
        <strain evidence="9">ATCC 16872 / CBS 172.66 / WB 5094</strain>
    </source>
</reference>
<dbReference type="EMBL" id="KV879001">
    <property type="protein sequence ID" value="OJJ94627.1"/>
    <property type="molecule type" value="Genomic_DNA"/>
</dbReference>
<dbReference type="GeneID" id="30977887"/>
<dbReference type="AlphaFoldDB" id="A0A1L9WEV5"/>
<evidence type="ECO:0000313" key="8">
    <source>
        <dbReference type="EMBL" id="OJJ94627.1"/>
    </source>
</evidence>
<dbReference type="Pfam" id="PF04082">
    <property type="entry name" value="Fungal_trans"/>
    <property type="match status" value="1"/>
</dbReference>
<evidence type="ECO:0000256" key="2">
    <source>
        <dbReference type="ARBA" id="ARBA00023015"/>
    </source>
</evidence>
<dbReference type="OMA" id="YELCMSY"/>
<protein>
    <recommendedName>
        <fullName evidence="7">Xylanolytic transcriptional activator regulatory domain-containing protein</fullName>
    </recommendedName>
</protein>
<dbReference type="GO" id="GO:0006351">
    <property type="term" value="P:DNA-templated transcription"/>
    <property type="evidence" value="ECO:0007669"/>
    <property type="project" value="InterPro"/>
</dbReference>
<gene>
    <name evidence="8" type="ORF">ASPACDRAFT_65076</name>
</gene>
<keyword evidence="3" id="KW-0238">DNA-binding</keyword>
<dbReference type="STRING" id="690307.A0A1L9WEV5"/>
<evidence type="ECO:0000256" key="4">
    <source>
        <dbReference type="ARBA" id="ARBA00023163"/>
    </source>
</evidence>
<dbReference type="RefSeq" id="XP_020050967.1">
    <property type="nucleotide sequence ID" value="XM_020204073.1"/>
</dbReference>
<dbReference type="PANTHER" id="PTHR47540">
    <property type="entry name" value="THIAMINE REPRESSIBLE GENES REGULATORY PROTEIN THI5"/>
    <property type="match status" value="1"/>
</dbReference>
<evidence type="ECO:0000256" key="6">
    <source>
        <dbReference type="SAM" id="MobiDB-lite"/>
    </source>
</evidence>
<dbReference type="SMART" id="SM00906">
    <property type="entry name" value="Fungal_trans"/>
    <property type="match status" value="1"/>
</dbReference>
<dbReference type="InterPro" id="IPR007219">
    <property type="entry name" value="XnlR_reg_dom"/>
</dbReference>
<dbReference type="PANTHER" id="PTHR47540:SF4">
    <property type="entry name" value="TRANSCRIPTION FACTOR RGLT"/>
    <property type="match status" value="1"/>
</dbReference>
<dbReference type="GO" id="GO:0043565">
    <property type="term" value="F:sequence-specific DNA binding"/>
    <property type="evidence" value="ECO:0007669"/>
    <property type="project" value="TreeGrafter"/>
</dbReference>
<dbReference type="CDD" id="cd12148">
    <property type="entry name" value="fungal_TF_MHR"/>
    <property type="match status" value="1"/>
</dbReference>
<keyword evidence="5" id="KW-0539">Nucleus</keyword>